<dbReference type="Proteomes" id="UP000283855">
    <property type="component" value="Unassembled WGS sequence"/>
</dbReference>
<gene>
    <name evidence="1" type="ORF">DW921_10455</name>
</gene>
<dbReference type="RefSeq" id="WP_008139725.1">
    <property type="nucleotide sequence ID" value="NZ_CABJGD010000023.1"/>
</dbReference>
<evidence type="ECO:0000313" key="1">
    <source>
        <dbReference type="EMBL" id="RHA74466.1"/>
    </source>
</evidence>
<accession>A0A413SXW9</accession>
<organism evidence="1 2">
    <name type="scientific">Phocaeicola coprophilus</name>
    <dbReference type="NCBI Taxonomy" id="387090"/>
    <lineage>
        <taxon>Bacteria</taxon>
        <taxon>Pseudomonadati</taxon>
        <taxon>Bacteroidota</taxon>
        <taxon>Bacteroidia</taxon>
        <taxon>Bacteroidales</taxon>
        <taxon>Bacteroidaceae</taxon>
        <taxon>Phocaeicola</taxon>
    </lineage>
</organism>
<name>A0A413SXW9_9BACT</name>
<sequence>MADYFNKIRPVLEALQIGEAVIYPISRMKSVRTQASELGAIHNRQYTTKTDREARTITVKRTK</sequence>
<evidence type="ECO:0000313" key="2">
    <source>
        <dbReference type="Proteomes" id="UP000283855"/>
    </source>
</evidence>
<dbReference type="GeneID" id="78404665"/>
<dbReference type="EMBL" id="QSFT01000023">
    <property type="protein sequence ID" value="RHA74466.1"/>
    <property type="molecule type" value="Genomic_DNA"/>
</dbReference>
<dbReference type="AlphaFoldDB" id="A0A413SXW9"/>
<comment type="caution">
    <text evidence="1">The sequence shown here is derived from an EMBL/GenBank/DDBJ whole genome shotgun (WGS) entry which is preliminary data.</text>
</comment>
<protein>
    <submittedName>
        <fullName evidence="1">Uncharacterized protein</fullName>
    </submittedName>
</protein>
<reference evidence="1 2" key="1">
    <citation type="submission" date="2018-08" db="EMBL/GenBank/DDBJ databases">
        <title>A genome reference for cultivated species of the human gut microbiota.</title>
        <authorList>
            <person name="Zou Y."/>
            <person name="Xue W."/>
            <person name="Luo G."/>
        </authorList>
    </citation>
    <scope>NUCLEOTIDE SEQUENCE [LARGE SCALE GENOMIC DNA]</scope>
    <source>
        <strain evidence="1 2">AM42-38</strain>
    </source>
</reference>
<proteinExistence type="predicted"/>